<dbReference type="Gene3D" id="3.40.50.1820">
    <property type="entry name" value="alpha/beta hydrolase"/>
    <property type="match status" value="1"/>
</dbReference>
<evidence type="ECO:0000256" key="2">
    <source>
        <dbReference type="ARBA" id="ARBA00022729"/>
    </source>
</evidence>
<feature type="chain" id="PRO_5021921072" evidence="5">
    <location>
        <begin position="32"/>
        <end position="592"/>
    </location>
</feature>
<gene>
    <name evidence="8" type="ORF">CTE05_17980</name>
</gene>
<dbReference type="PANTHER" id="PTHR43248">
    <property type="entry name" value="2-SUCCINYL-6-HYDROXY-2,4-CYCLOHEXADIENE-1-CARBOXYLATE SYNTHASE"/>
    <property type="match status" value="1"/>
</dbReference>
<proteinExistence type="inferred from homology"/>
<feature type="signal peptide" evidence="5">
    <location>
        <begin position="1"/>
        <end position="31"/>
    </location>
</feature>
<evidence type="ECO:0000256" key="1">
    <source>
        <dbReference type="ARBA" id="ARBA00010088"/>
    </source>
</evidence>
<sequence>MTAARRHARRWGALLGALALTVTLGSATASASPSSDRPDRTSRAEAARVDRVPVPDPQWFDCSSVFGERTECGTVRLPLDYDQPRKATTDVALLRLSVADPARKIGTLFINPGGPGGSGVQIAAAASFFLSPALLERFDVVGVDPRGTNFSSNVKCFRHLGEQADALTGLNVAFPVGDAETGAYVASAKAFGSACSTAGAPLAGSMSTAEVARDMDVLRRMVGDKKLTYLGFSYGTYLGNVYANLYPDRVRAVVIDGVLDPLAWAGTAENASIPQTQRLKSGEGASKALDEILARCATAGPEYCLLAGLGDPATVYADIVASLKANPVVITDETGAPLFELTYPTLVGLLLGDLYQPDAAAWVDQDLTFVHSLVFPAGAELPGARAAFIARYQAMHGPAAPRPPVAAGWPYDNSPEAFQSVLCTDGLNPARAEDWVPASAAADAAAPGFGPLWTWASSPCASSTWTIRDEDAYTGPFTRKTAAPVLVVGNYWDPATNYDGAVAAAALLPRSTLLSSDSWGHTAYGTSACVTDAVDAYLLTGATPAAGTVCTGDVQPFTEPLGGEEDPQSRRSAPARPLPPVVPPLPGAVPRS</sequence>
<evidence type="ECO:0000313" key="9">
    <source>
        <dbReference type="Proteomes" id="UP000321049"/>
    </source>
</evidence>
<accession>A0A511JJR9</accession>
<protein>
    <submittedName>
        <fullName evidence="8">Peptidase</fullName>
    </submittedName>
</protein>
<dbReference type="Pfam" id="PF00561">
    <property type="entry name" value="Abhydrolase_1"/>
    <property type="match status" value="1"/>
</dbReference>
<name>A0A511JJR9_9CELL</name>
<reference evidence="8 9" key="1">
    <citation type="submission" date="2019-07" db="EMBL/GenBank/DDBJ databases">
        <title>Whole genome shotgun sequence of Cellulomonas terrae NBRC 100819.</title>
        <authorList>
            <person name="Hosoyama A."/>
            <person name="Uohara A."/>
            <person name="Ohji S."/>
            <person name="Ichikawa N."/>
        </authorList>
    </citation>
    <scope>NUCLEOTIDE SEQUENCE [LARGE SCALE GENOMIC DNA]</scope>
    <source>
        <strain evidence="8 9">NBRC 100819</strain>
    </source>
</reference>
<dbReference type="InterPro" id="IPR051601">
    <property type="entry name" value="Serine_prot/Carboxylest_S33"/>
</dbReference>
<evidence type="ECO:0000256" key="3">
    <source>
        <dbReference type="ARBA" id="ARBA00022801"/>
    </source>
</evidence>
<dbReference type="InterPro" id="IPR013595">
    <property type="entry name" value="Pept_S33_TAP-like_C"/>
</dbReference>
<comment type="similarity">
    <text evidence="1">Belongs to the peptidase S33 family.</text>
</comment>
<keyword evidence="2 5" id="KW-0732">Signal</keyword>
<dbReference type="InterPro" id="IPR029058">
    <property type="entry name" value="AB_hydrolase_fold"/>
</dbReference>
<feature type="region of interest" description="Disordered" evidence="4">
    <location>
        <begin position="556"/>
        <end position="592"/>
    </location>
</feature>
<keyword evidence="3" id="KW-0378">Hydrolase</keyword>
<evidence type="ECO:0000313" key="8">
    <source>
        <dbReference type="EMBL" id="GEL98251.1"/>
    </source>
</evidence>
<dbReference type="OrthoDB" id="3252468at2"/>
<dbReference type="PANTHER" id="PTHR43248:SF29">
    <property type="entry name" value="TRIPEPTIDYL AMINOPEPTIDASE"/>
    <property type="match status" value="1"/>
</dbReference>
<evidence type="ECO:0000259" key="7">
    <source>
        <dbReference type="Pfam" id="PF08386"/>
    </source>
</evidence>
<feature type="compositionally biased region" description="Pro residues" evidence="4">
    <location>
        <begin position="576"/>
        <end position="592"/>
    </location>
</feature>
<feature type="domain" description="AB hydrolase-1" evidence="6">
    <location>
        <begin position="107"/>
        <end position="262"/>
    </location>
</feature>
<dbReference type="AlphaFoldDB" id="A0A511JJR9"/>
<evidence type="ECO:0000259" key="6">
    <source>
        <dbReference type="Pfam" id="PF00561"/>
    </source>
</evidence>
<comment type="caution">
    <text evidence="8">The sequence shown here is derived from an EMBL/GenBank/DDBJ whole genome shotgun (WGS) entry which is preliminary data.</text>
</comment>
<dbReference type="GO" id="GO:0016787">
    <property type="term" value="F:hydrolase activity"/>
    <property type="evidence" value="ECO:0007669"/>
    <property type="project" value="UniProtKB-KW"/>
</dbReference>
<evidence type="ECO:0000256" key="4">
    <source>
        <dbReference type="SAM" id="MobiDB-lite"/>
    </source>
</evidence>
<feature type="compositionally biased region" description="Basic and acidic residues" evidence="4">
    <location>
        <begin position="36"/>
        <end position="49"/>
    </location>
</feature>
<dbReference type="SUPFAM" id="SSF53474">
    <property type="entry name" value="alpha/beta-Hydrolases"/>
    <property type="match status" value="1"/>
</dbReference>
<dbReference type="RefSeq" id="WP_146845777.1">
    <property type="nucleotide sequence ID" value="NZ_BJWH01000007.1"/>
</dbReference>
<dbReference type="EMBL" id="BJWH01000007">
    <property type="protein sequence ID" value="GEL98251.1"/>
    <property type="molecule type" value="Genomic_DNA"/>
</dbReference>
<keyword evidence="9" id="KW-1185">Reference proteome</keyword>
<feature type="region of interest" description="Disordered" evidence="4">
    <location>
        <begin position="27"/>
        <end position="49"/>
    </location>
</feature>
<dbReference type="Proteomes" id="UP000321049">
    <property type="component" value="Unassembled WGS sequence"/>
</dbReference>
<dbReference type="Pfam" id="PF08386">
    <property type="entry name" value="Abhydrolase_4"/>
    <property type="match status" value="1"/>
</dbReference>
<organism evidence="8 9">
    <name type="scientific">Cellulomonas terrae</name>
    <dbReference type="NCBI Taxonomy" id="311234"/>
    <lineage>
        <taxon>Bacteria</taxon>
        <taxon>Bacillati</taxon>
        <taxon>Actinomycetota</taxon>
        <taxon>Actinomycetes</taxon>
        <taxon>Micrococcales</taxon>
        <taxon>Cellulomonadaceae</taxon>
        <taxon>Cellulomonas</taxon>
    </lineage>
</organism>
<evidence type="ECO:0000256" key="5">
    <source>
        <dbReference type="SAM" id="SignalP"/>
    </source>
</evidence>
<feature type="domain" description="Peptidase S33 tripeptidyl aminopeptidase-like C-terminal" evidence="7">
    <location>
        <begin position="449"/>
        <end position="550"/>
    </location>
</feature>
<dbReference type="InterPro" id="IPR000073">
    <property type="entry name" value="AB_hydrolase_1"/>
</dbReference>